<dbReference type="AlphaFoldDB" id="A0A1W1UH31"/>
<evidence type="ECO:0000313" key="3">
    <source>
        <dbReference type="Proteomes" id="UP000192266"/>
    </source>
</evidence>
<dbReference type="STRING" id="645990.SAMN00120144_4236"/>
<keyword evidence="3" id="KW-1185">Reference proteome</keyword>
<evidence type="ECO:0000256" key="1">
    <source>
        <dbReference type="SAM" id="MobiDB-lite"/>
    </source>
</evidence>
<gene>
    <name evidence="2" type="ORF">SAMN00120144_4236</name>
</gene>
<dbReference type="EMBL" id="FWWW01000021">
    <property type="protein sequence ID" value="SMB80428.1"/>
    <property type="molecule type" value="Genomic_DNA"/>
</dbReference>
<accession>A0A1W1UH31</accession>
<dbReference type="OrthoDB" id="884701at2"/>
<evidence type="ECO:0008006" key="4">
    <source>
        <dbReference type="Google" id="ProtNLM"/>
    </source>
</evidence>
<protein>
    <recommendedName>
        <fullName evidence="4">Ferritin-like diiron domain-containing protein</fullName>
    </recommendedName>
</protein>
<reference evidence="2 3" key="1">
    <citation type="submission" date="2017-04" db="EMBL/GenBank/DDBJ databases">
        <authorList>
            <person name="Afonso C.L."/>
            <person name="Miller P.J."/>
            <person name="Scott M.A."/>
            <person name="Spackman E."/>
            <person name="Goraichik I."/>
            <person name="Dimitrov K.M."/>
            <person name="Suarez D.L."/>
            <person name="Swayne D.E."/>
        </authorList>
    </citation>
    <scope>NUCLEOTIDE SEQUENCE [LARGE SCALE GENOMIC DNA]</scope>
    <source>
        <strain evidence="2 3">DSM 11622</strain>
    </source>
</reference>
<dbReference type="Proteomes" id="UP000192266">
    <property type="component" value="Unassembled WGS sequence"/>
</dbReference>
<feature type="region of interest" description="Disordered" evidence="1">
    <location>
        <begin position="1"/>
        <end position="21"/>
    </location>
</feature>
<organism evidence="2 3">
    <name type="scientific">Hymenobacter roseosalivarius DSM 11622</name>
    <dbReference type="NCBI Taxonomy" id="645990"/>
    <lineage>
        <taxon>Bacteria</taxon>
        <taxon>Pseudomonadati</taxon>
        <taxon>Bacteroidota</taxon>
        <taxon>Cytophagia</taxon>
        <taxon>Cytophagales</taxon>
        <taxon>Hymenobacteraceae</taxon>
        <taxon>Hymenobacter</taxon>
    </lineage>
</organism>
<evidence type="ECO:0000313" key="2">
    <source>
        <dbReference type="EMBL" id="SMB80428.1"/>
    </source>
</evidence>
<proteinExistence type="predicted"/>
<dbReference type="RefSeq" id="WP_084443253.1">
    <property type="nucleotide sequence ID" value="NZ_FWWW01000021.1"/>
</dbReference>
<name>A0A1W1UH31_9BACT</name>
<sequence>MNTPNDQAEQHIGETKGLPNHAHDLVHDLGSRLDALWRYDQYIANADQAGVPDSKQFWQELKTQETKNIDRLKELIRQRVKDGSF</sequence>